<keyword evidence="2" id="KW-0732">Signal</keyword>
<dbReference type="AlphaFoldDB" id="A0AAN1XAI4"/>
<dbReference type="PROSITE" id="PS51257">
    <property type="entry name" value="PROKAR_LIPOPROTEIN"/>
    <property type="match status" value="1"/>
</dbReference>
<dbReference type="Proteomes" id="UP001320326">
    <property type="component" value="Chromosome"/>
</dbReference>
<sequence>MSLKFLVGALAFLLAACSNPVTNSAGSDQSSASGFEYMISWTKKLVRSWSAKASLQVPAEGIIADALIDPKFAGGRIDGAEVRELVFKKAQNNDFQKYMKEGVGPGYVATNRKDLKQIFEPGTYLLPVSAIVSSYRGWPVGMMDMNEFGERGASENEKLFYLGFQEAAVEYTNSLFTKIAMELNNDVGVLEDPQSAKQAIQQIYKSIPKTTLDKLWVDAVDHAAGRGSRTVDLNGNKGVDWIAGGSSYSGGPDGLTWAKNGVAWFGKGALSGKQWTIGLESSISKSTDKSSSDSENVGGQTGEKSSAGAQPK</sequence>
<reference evidence="3 4" key="1">
    <citation type="journal article" date="2022" name="Int. J. Syst. Evol. Microbiol.">
        <title>&lt;i&gt;Sideroxyarcus emersonii&lt;/i&gt; gen. nov. sp. nov., a neutrophilic, microaerobic iron- and thiosulfate-oxidizing bacterium isolated from iron-rich wetland sediment.</title>
        <authorList>
            <person name="Kato S."/>
            <person name="Itoh T."/>
            <person name="Iino T."/>
            <person name="Ohkuma M."/>
        </authorList>
    </citation>
    <scope>NUCLEOTIDE SEQUENCE [LARGE SCALE GENOMIC DNA]</scope>
    <source>
        <strain evidence="3 4">MIZ01</strain>
    </source>
</reference>
<evidence type="ECO:0000313" key="3">
    <source>
        <dbReference type="EMBL" id="BCK87793.1"/>
    </source>
</evidence>
<feature type="signal peptide" evidence="2">
    <location>
        <begin position="1"/>
        <end position="23"/>
    </location>
</feature>
<dbReference type="RefSeq" id="WP_237246356.1">
    <property type="nucleotide sequence ID" value="NZ_AP023423.1"/>
</dbReference>
<name>A0AAN1XAI4_9PROT</name>
<feature type="compositionally biased region" description="Polar residues" evidence="1">
    <location>
        <begin position="295"/>
        <end position="312"/>
    </location>
</feature>
<keyword evidence="4" id="KW-1185">Reference proteome</keyword>
<evidence type="ECO:0000313" key="4">
    <source>
        <dbReference type="Proteomes" id="UP001320326"/>
    </source>
</evidence>
<organism evidence="3 4">
    <name type="scientific">Sideroxyarcus emersonii</name>
    <dbReference type="NCBI Taxonomy" id="2764705"/>
    <lineage>
        <taxon>Bacteria</taxon>
        <taxon>Pseudomonadati</taxon>
        <taxon>Pseudomonadota</taxon>
        <taxon>Betaproteobacteria</taxon>
        <taxon>Nitrosomonadales</taxon>
        <taxon>Gallionellaceae</taxon>
        <taxon>Sideroxyarcus</taxon>
    </lineage>
</organism>
<evidence type="ECO:0000256" key="2">
    <source>
        <dbReference type="SAM" id="SignalP"/>
    </source>
</evidence>
<gene>
    <name evidence="3" type="ORF">MIZ01_1589</name>
</gene>
<evidence type="ECO:0000256" key="1">
    <source>
        <dbReference type="SAM" id="MobiDB-lite"/>
    </source>
</evidence>
<feature type="region of interest" description="Disordered" evidence="1">
    <location>
        <begin position="282"/>
        <end position="312"/>
    </location>
</feature>
<dbReference type="EMBL" id="AP023423">
    <property type="protein sequence ID" value="BCK87793.1"/>
    <property type="molecule type" value="Genomic_DNA"/>
</dbReference>
<protein>
    <submittedName>
        <fullName evidence="3">Uncharacterized protein</fullName>
    </submittedName>
</protein>
<feature type="chain" id="PRO_5042967061" evidence="2">
    <location>
        <begin position="24"/>
        <end position="312"/>
    </location>
</feature>
<accession>A0AAN1XAI4</accession>
<proteinExistence type="predicted"/>
<dbReference type="KEGG" id="seme:MIZ01_1589"/>